<dbReference type="InterPro" id="IPR021692">
    <property type="entry name" value="Tle3_C"/>
</dbReference>
<feature type="domain" description="Antibacterial effector protein Tle3 C-terminal" evidence="2">
    <location>
        <begin position="27"/>
        <end position="92"/>
    </location>
</feature>
<protein>
    <submittedName>
        <fullName evidence="3">Membrane protein</fullName>
    </submittedName>
</protein>
<keyword evidence="4" id="KW-1185">Reference proteome</keyword>
<evidence type="ECO:0000256" key="1">
    <source>
        <dbReference type="SAM" id="MobiDB-lite"/>
    </source>
</evidence>
<evidence type="ECO:0000313" key="4">
    <source>
        <dbReference type="Proteomes" id="UP000054977"/>
    </source>
</evidence>
<organism evidence="3 4">
    <name type="scientific">Caballeronia humi</name>
    <dbReference type="NCBI Taxonomy" id="326474"/>
    <lineage>
        <taxon>Bacteria</taxon>
        <taxon>Pseudomonadati</taxon>
        <taxon>Pseudomonadota</taxon>
        <taxon>Betaproteobacteria</taxon>
        <taxon>Burkholderiales</taxon>
        <taxon>Burkholderiaceae</taxon>
        <taxon>Caballeronia</taxon>
    </lineage>
</organism>
<gene>
    <name evidence="3" type="ORF">AWB65_01988</name>
</gene>
<dbReference type="AlphaFoldDB" id="A0A158GGX2"/>
<dbReference type="Proteomes" id="UP000054977">
    <property type="component" value="Unassembled WGS sequence"/>
</dbReference>
<evidence type="ECO:0000259" key="2">
    <source>
        <dbReference type="Pfam" id="PF11678"/>
    </source>
</evidence>
<feature type="region of interest" description="Disordered" evidence="1">
    <location>
        <begin position="1"/>
        <end position="28"/>
    </location>
</feature>
<proteinExistence type="predicted"/>
<dbReference type="STRING" id="326474.AWB65_01988"/>
<dbReference type="Pfam" id="PF11678">
    <property type="entry name" value="Tle3_C"/>
    <property type="match status" value="1"/>
</dbReference>
<evidence type="ECO:0000313" key="3">
    <source>
        <dbReference type="EMBL" id="SAL31091.1"/>
    </source>
</evidence>
<name>A0A158GGX2_9BURK</name>
<dbReference type="EMBL" id="FCNW02000006">
    <property type="protein sequence ID" value="SAL31091.1"/>
    <property type="molecule type" value="Genomic_DNA"/>
</dbReference>
<accession>A0A158GGX2</accession>
<reference evidence="3" key="1">
    <citation type="submission" date="2016-01" db="EMBL/GenBank/DDBJ databases">
        <authorList>
            <person name="Peeters C."/>
        </authorList>
    </citation>
    <scope>NUCLEOTIDE SEQUENCE [LARGE SCALE GENOMIC DNA]</scope>
    <source>
        <strain evidence="3">LMG 22934</strain>
    </source>
</reference>
<comment type="caution">
    <text evidence="3">The sequence shown here is derived from an EMBL/GenBank/DDBJ whole genome shotgun (WGS) entry which is preliminary data.</text>
</comment>
<sequence>MASIYQPEDFKDREDIYAPNGRSRTRETQDEMLERIFTYAPEPTDHSSVPGNAEFMKRVVAFDLPIGFCEAHDDRDFWIRLRKKADWTSGYDSYFNTGTLGDYAMPDLVDKQTVDLARSESDAQLLRKEL</sequence>